<keyword evidence="3" id="KW-1185">Reference proteome</keyword>
<dbReference type="SUPFAM" id="SSF51905">
    <property type="entry name" value="FAD/NAD(P)-binding domain"/>
    <property type="match status" value="1"/>
</dbReference>
<gene>
    <name evidence="2" type="ORF">E3T39_03935</name>
</gene>
<organism evidence="2 3">
    <name type="scientific">Cryobacterium suzukii</name>
    <dbReference type="NCBI Taxonomy" id="1259198"/>
    <lineage>
        <taxon>Bacteria</taxon>
        <taxon>Bacillati</taxon>
        <taxon>Actinomycetota</taxon>
        <taxon>Actinomycetes</taxon>
        <taxon>Micrococcales</taxon>
        <taxon>Microbacteriaceae</taxon>
        <taxon>Cryobacterium</taxon>
    </lineage>
</organism>
<dbReference type="PANTHER" id="PTHR42923:SF3">
    <property type="entry name" value="PROTOPORPHYRINOGEN OXIDASE"/>
    <property type="match status" value="1"/>
</dbReference>
<proteinExistence type="predicted"/>
<dbReference type="GO" id="GO:0016491">
    <property type="term" value="F:oxidoreductase activity"/>
    <property type="evidence" value="ECO:0007669"/>
    <property type="project" value="InterPro"/>
</dbReference>
<dbReference type="InterPro" id="IPR036188">
    <property type="entry name" value="FAD/NAD-bd_sf"/>
</dbReference>
<dbReference type="InterPro" id="IPR002937">
    <property type="entry name" value="Amino_oxidase"/>
</dbReference>
<dbReference type="OrthoDB" id="3450553at2"/>
<dbReference type="RefSeq" id="WP_134513426.1">
    <property type="nucleotide sequence ID" value="NZ_SOHJ01000003.1"/>
</dbReference>
<dbReference type="PANTHER" id="PTHR42923">
    <property type="entry name" value="PROTOPORPHYRINOGEN OXIDASE"/>
    <property type="match status" value="1"/>
</dbReference>
<dbReference type="Proteomes" id="UP000298170">
    <property type="component" value="Unassembled WGS sequence"/>
</dbReference>
<dbReference type="InterPro" id="IPR050464">
    <property type="entry name" value="Zeta_carotene_desat/Oxidored"/>
</dbReference>
<evidence type="ECO:0000259" key="1">
    <source>
        <dbReference type="Pfam" id="PF01593"/>
    </source>
</evidence>
<dbReference type="EMBL" id="SOHJ01000003">
    <property type="protein sequence ID" value="TFD62158.1"/>
    <property type="molecule type" value="Genomic_DNA"/>
</dbReference>
<name>A0A4R9AI28_9MICO</name>
<reference evidence="2 3" key="1">
    <citation type="submission" date="2019-03" db="EMBL/GenBank/DDBJ databases">
        <title>Genomics of glacier-inhabiting Cryobacterium strains.</title>
        <authorList>
            <person name="Liu Q."/>
            <person name="Xin Y.-H."/>
        </authorList>
    </citation>
    <scope>NUCLEOTIDE SEQUENCE [LARGE SCALE GENOMIC DNA]</scope>
    <source>
        <strain evidence="2 3">Sr39</strain>
    </source>
</reference>
<evidence type="ECO:0000313" key="3">
    <source>
        <dbReference type="Proteomes" id="UP000298170"/>
    </source>
</evidence>
<comment type="caution">
    <text evidence="2">The sequence shown here is derived from an EMBL/GenBank/DDBJ whole genome shotgun (WGS) entry which is preliminary data.</text>
</comment>
<dbReference type="Gene3D" id="1.10.3110.10">
    <property type="entry name" value="protoporphyrinogen ix oxidase, domain 3"/>
    <property type="match status" value="1"/>
</dbReference>
<dbReference type="SUPFAM" id="SSF54373">
    <property type="entry name" value="FAD-linked reductases, C-terminal domain"/>
    <property type="match status" value="1"/>
</dbReference>
<dbReference type="AlphaFoldDB" id="A0A4R9AI28"/>
<evidence type="ECO:0000313" key="2">
    <source>
        <dbReference type="EMBL" id="TFD62158.1"/>
    </source>
</evidence>
<sequence>MTTPIDVLVIGAGVAGLVAARECAQVGLRVTLIEATDAVGGPVAGHVLDGLTLDSGAESFAVRGGTVASFIEDLGLTDQVVAPNVAGAWLHLPALKAGSPADTSVSVPLPKAGVLGIPGSPLADDVRRVIGWKGALRAYGDRLMPVLTIGREHSLGDLVKKRMGARVLDRLVEPVASGVYTTSAVDLEIDVVAPGLNRALTTAGSLSGAVSALRSGAPAGSNVGGLLGGMASLPAAIVAALEHHNVTILTGTTAESLTHSGTDDAPTWAVTVTRRADADPADPHAEPTTDTLTARYVIVATQGAQALRLVNPLGAQFDALAELDWPAPTAVTLTSLVLDAPALDAHPRGTGVLVSIDAPDVTAKALTHVTAKWAWVAEAAGPGRHVVRLSYGRAGQSNPTDALTDDELQALALHDASVLLGVPLPAGCVRAFARTEWRDALSPATLGAPERAQQVGEAVAATPGLEITGAWLAGTGLASVIPHALQAGDRIRHAALGLNISAPDL</sequence>
<accession>A0A4R9AI28</accession>
<protein>
    <submittedName>
        <fullName evidence="2">FAD-binding protein</fullName>
    </submittedName>
</protein>
<feature type="domain" description="Amine oxidase" evidence="1">
    <location>
        <begin position="14"/>
        <end position="490"/>
    </location>
</feature>
<dbReference type="Pfam" id="PF01593">
    <property type="entry name" value="Amino_oxidase"/>
    <property type="match status" value="1"/>
</dbReference>
<dbReference type="PRINTS" id="PR00411">
    <property type="entry name" value="PNDRDTASEI"/>
</dbReference>
<dbReference type="Gene3D" id="3.50.50.60">
    <property type="entry name" value="FAD/NAD(P)-binding domain"/>
    <property type="match status" value="1"/>
</dbReference>
<dbReference type="Gene3D" id="3.90.660.20">
    <property type="entry name" value="Protoporphyrinogen oxidase, mitochondrial, domain 2"/>
    <property type="match status" value="1"/>
</dbReference>